<keyword evidence="7 14" id="KW-0479">Metal-binding</keyword>
<evidence type="ECO:0000256" key="8">
    <source>
        <dbReference type="ARBA" id="ARBA00022824"/>
    </source>
</evidence>
<name>A0A7R9M1A3_9ACAR</name>
<dbReference type="InterPro" id="IPR017972">
    <property type="entry name" value="Cyt_P450_CS"/>
</dbReference>
<evidence type="ECO:0000256" key="2">
    <source>
        <dbReference type="ARBA" id="ARBA00003690"/>
    </source>
</evidence>
<evidence type="ECO:0000256" key="15">
    <source>
        <dbReference type="RuleBase" id="RU000461"/>
    </source>
</evidence>
<evidence type="ECO:0000256" key="3">
    <source>
        <dbReference type="ARBA" id="ARBA00004174"/>
    </source>
</evidence>
<evidence type="ECO:0000256" key="4">
    <source>
        <dbReference type="ARBA" id="ARBA00004406"/>
    </source>
</evidence>
<keyword evidence="18" id="KW-1185">Reference proteome</keyword>
<evidence type="ECO:0000256" key="7">
    <source>
        <dbReference type="ARBA" id="ARBA00022723"/>
    </source>
</evidence>
<evidence type="ECO:0000256" key="5">
    <source>
        <dbReference type="ARBA" id="ARBA00010617"/>
    </source>
</evidence>
<dbReference type="OrthoDB" id="6408550at2759"/>
<comment type="subcellular location">
    <subcellularLocation>
        <location evidence="4">Endoplasmic reticulum membrane</location>
        <topology evidence="4">Peripheral membrane protein</topology>
    </subcellularLocation>
    <subcellularLocation>
        <location evidence="3">Microsome membrane</location>
        <topology evidence="3">Peripheral membrane protein</topology>
    </subcellularLocation>
</comment>
<keyword evidence="6 14" id="KW-0349">Heme</keyword>
<dbReference type="GO" id="GO:0020037">
    <property type="term" value="F:heme binding"/>
    <property type="evidence" value="ECO:0007669"/>
    <property type="project" value="InterPro"/>
</dbReference>
<organism evidence="17">
    <name type="scientific">Oppiella nova</name>
    <dbReference type="NCBI Taxonomy" id="334625"/>
    <lineage>
        <taxon>Eukaryota</taxon>
        <taxon>Metazoa</taxon>
        <taxon>Ecdysozoa</taxon>
        <taxon>Arthropoda</taxon>
        <taxon>Chelicerata</taxon>
        <taxon>Arachnida</taxon>
        <taxon>Acari</taxon>
        <taxon>Acariformes</taxon>
        <taxon>Sarcoptiformes</taxon>
        <taxon>Oribatida</taxon>
        <taxon>Brachypylina</taxon>
        <taxon>Oppioidea</taxon>
        <taxon>Oppiidae</taxon>
        <taxon>Oppiella</taxon>
    </lineage>
</organism>
<dbReference type="InterPro" id="IPR050476">
    <property type="entry name" value="Insect_CytP450_Detox"/>
</dbReference>
<evidence type="ECO:0000256" key="16">
    <source>
        <dbReference type="SAM" id="Phobius"/>
    </source>
</evidence>
<dbReference type="EMBL" id="OC919633">
    <property type="protein sequence ID" value="CAD7651683.1"/>
    <property type="molecule type" value="Genomic_DNA"/>
</dbReference>
<evidence type="ECO:0000256" key="12">
    <source>
        <dbReference type="ARBA" id="ARBA00023033"/>
    </source>
</evidence>
<dbReference type="SUPFAM" id="SSF48264">
    <property type="entry name" value="Cytochrome P450"/>
    <property type="match status" value="1"/>
</dbReference>
<feature type="transmembrane region" description="Helical" evidence="16">
    <location>
        <begin position="246"/>
        <end position="270"/>
    </location>
</feature>
<keyword evidence="8" id="KW-0256">Endoplasmic reticulum</keyword>
<dbReference type="GO" id="GO:0005506">
    <property type="term" value="F:iron ion binding"/>
    <property type="evidence" value="ECO:0007669"/>
    <property type="project" value="InterPro"/>
</dbReference>
<dbReference type="PRINTS" id="PR00385">
    <property type="entry name" value="P450"/>
</dbReference>
<dbReference type="Pfam" id="PF00067">
    <property type="entry name" value="p450"/>
    <property type="match status" value="2"/>
</dbReference>
<proteinExistence type="inferred from homology"/>
<keyword evidence="16" id="KW-0812">Transmembrane</keyword>
<dbReference type="EMBL" id="CAJPVJ010004808">
    <property type="protein sequence ID" value="CAG2168937.1"/>
    <property type="molecule type" value="Genomic_DNA"/>
</dbReference>
<feature type="binding site" description="axial binding residue" evidence="14">
    <location>
        <position position="395"/>
    </location>
    <ligand>
        <name>heme</name>
        <dbReference type="ChEBI" id="CHEBI:30413"/>
    </ligand>
    <ligandPart>
        <name>Fe</name>
        <dbReference type="ChEBI" id="CHEBI:18248"/>
    </ligandPart>
</feature>
<dbReference type="AlphaFoldDB" id="A0A7R9M1A3"/>
<dbReference type="PANTHER" id="PTHR24292">
    <property type="entry name" value="CYTOCHROME P450"/>
    <property type="match status" value="1"/>
</dbReference>
<accession>A0A7R9M1A3</accession>
<evidence type="ECO:0000256" key="13">
    <source>
        <dbReference type="ARBA" id="ARBA00023136"/>
    </source>
</evidence>
<keyword evidence="13 16" id="KW-0472">Membrane</keyword>
<dbReference type="CDD" id="cd11055">
    <property type="entry name" value="CYP3A-like"/>
    <property type="match status" value="1"/>
</dbReference>
<dbReference type="InterPro" id="IPR002403">
    <property type="entry name" value="Cyt_P450_E_grp-IV"/>
</dbReference>
<dbReference type="GO" id="GO:0016705">
    <property type="term" value="F:oxidoreductase activity, acting on paired donors, with incorporation or reduction of molecular oxygen"/>
    <property type="evidence" value="ECO:0007669"/>
    <property type="project" value="InterPro"/>
</dbReference>
<keyword evidence="9" id="KW-0492">Microsome</keyword>
<evidence type="ECO:0000256" key="1">
    <source>
        <dbReference type="ARBA" id="ARBA00001971"/>
    </source>
</evidence>
<protein>
    <recommendedName>
        <fullName evidence="19">Cytochrome P450</fullName>
    </recommendedName>
</protein>
<comment type="cofactor">
    <cofactor evidence="1 14">
        <name>heme</name>
        <dbReference type="ChEBI" id="CHEBI:30413"/>
    </cofactor>
</comment>
<keyword evidence="16" id="KW-1133">Transmembrane helix</keyword>
<dbReference type="GO" id="GO:0005789">
    <property type="term" value="C:endoplasmic reticulum membrane"/>
    <property type="evidence" value="ECO:0007669"/>
    <property type="project" value="UniProtKB-SubCell"/>
</dbReference>
<evidence type="ECO:0000313" key="18">
    <source>
        <dbReference type="Proteomes" id="UP000728032"/>
    </source>
</evidence>
<evidence type="ECO:0000256" key="9">
    <source>
        <dbReference type="ARBA" id="ARBA00022848"/>
    </source>
</evidence>
<evidence type="ECO:0008006" key="19">
    <source>
        <dbReference type="Google" id="ProtNLM"/>
    </source>
</evidence>
<dbReference type="PRINTS" id="PR00465">
    <property type="entry name" value="EP450IV"/>
</dbReference>
<keyword evidence="11 14" id="KW-0408">Iron</keyword>
<dbReference type="PROSITE" id="PS00086">
    <property type="entry name" value="CYTOCHROME_P450"/>
    <property type="match status" value="1"/>
</dbReference>
<comment type="similarity">
    <text evidence="5 15">Belongs to the cytochrome P450 family.</text>
</comment>
<comment type="function">
    <text evidence="2">May be involved in the metabolism of insect hormones and in the breakdown of synthetic insecticides.</text>
</comment>
<dbReference type="InterPro" id="IPR001128">
    <property type="entry name" value="Cyt_P450"/>
</dbReference>
<dbReference type="GO" id="GO:0004497">
    <property type="term" value="F:monooxygenase activity"/>
    <property type="evidence" value="ECO:0007669"/>
    <property type="project" value="UniProtKB-KW"/>
</dbReference>
<reference evidence="17" key="1">
    <citation type="submission" date="2020-11" db="EMBL/GenBank/DDBJ databases">
        <authorList>
            <person name="Tran Van P."/>
        </authorList>
    </citation>
    <scope>NUCLEOTIDE SEQUENCE</scope>
</reference>
<evidence type="ECO:0000256" key="10">
    <source>
        <dbReference type="ARBA" id="ARBA00023002"/>
    </source>
</evidence>
<evidence type="ECO:0000256" key="11">
    <source>
        <dbReference type="ARBA" id="ARBA00023004"/>
    </source>
</evidence>
<keyword evidence="12 15" id="KW-0503">Monooxygenase</keyword>
<keyword evidence="10 15" id="KW-0560">Oxidoreductase</keyword>
<evidence type="ECO:0000313" key="17">
    <source>
        <dbReference type="EMBL" id="CAD7651683.1"/>
    </source>
</evidence>
<dbReference type="PANTHER" id="PTHR24292:SF54">
    <property type="entry name" value="CYP9F3-RELATED"/>
    <property type="match status" value="1"/>
</dbReference>
<dbReference type="InterPro" id="IPR036396">
    <property type="entry name" value="Cyt_P450_sf"/>
</dbReference>
<evidence type="ECO:0000256" key="6">
    <source>
        <dbReference type="ARBA" id="ARBA00022617"/>
    </source>
</evidence>
<sequence>MGNVPVLNIADPALIKTLLVKDFHLFPNRTKLRPSSNAITTQNLNQLSGDDWKRVRSIVSPTFSSGKMRKMYPRFRECLTDFMRHLDGIARTGQTIDLWKAFDDFAIDVIATTVFATKIDTYKSRDNRFVVNARQKFSFNLIQAMAGIMLPKFLSQWLKVTDPKSNEFFIDTVRHIIGQRKEMGTGQKYNDFVQLLMDAKLRDIKDRKMMQDDVDDHVDEGDEESEIRRKVLDINYARKQLTENEVIAQAFVFLLAGYFTTFSALAYFTYELALNPLIQQKLYDEINGAIDSDGEIPYDVLTRLPYLEAVFAESLRLHSGALPLARLATTDYKLGDTGITIKAGQQIEIPIYAMHLSEHYFPDPYKFDPGRFMPENKHKIKPYTYLPFGAGPRNCIGMRFALIEIKICMAHLIRRYRFYRCPQTDVPIEYKRFIHVMLPKRLVVGFEKRIQ</sequence>
<dbReference type="Proteomes" id="UP000728032">
    <property type="component" value="Unassembled WGS sequence"/>
</dbReference>
<dbReference type="Gene3D" id="1.10.630.10">
    <property type="entry name" value="Cytochrome P450"/>
    <property type="match status" value="1"/>
</dbReference>
<evidence type="ECO:0000256" key="14">
    <source>
        <dbReference type="PIRSR" id="PIRSR602403-1"/>
    </source>
</evidence>
<gene>
    <name evidence="17" type="ORF">ONB1V03_LOCUS8421</name>
</gene>